<evidence type="ECO:0000313" key="1">
    <source>
        <dbReference type="EMBL" id="GAA1750084.1"/>
    </source>
</evidence>
<evidence type="ECO:0000313" key="2">
    <source>
        <dbReference type="Proteomes" id="UP001501204"/>
    </source>
</evidence>
<comment type="caution">
    <text evidence="1">The sequence shown here is derived from an EMBL/GenBank/DDBJ whole genome shotgun (WGS) entry which is preliminary data.</text>
</comment>
<organism evidence="1 2">
    <name type="scientific">Kocuria aegyptia</name>
    <dbReference type="NCBI Taxonomy" id="330943"/>
    <lineage>
        <taxon>Bacteria</taxon>
        <taxon>Bacillati</taxon>
        <taxon>Actinomycetota</taxon>
        <taxon>Actinomycetes</taxon>
        <taxon>Micrococcales</taxon>
        <taxon>Micrococcaceae</taxon>
        <taxon>Kocuria</taxon>
    </lineage>
</organism>
<name>A0ABN2K7V4_9MICC</name>
<gene>
    <name evidence="1" type="ORF">GCM10009767_06230</name>
</gene>
<protein>
    <submittedName>
        <fullName evidence="1">Uncharacterized protein</fullName>
    </submittedName>
</protein>
<keyword evidence="2" id="KW-1185">Reference proteome</keyword>
<dbReference type="EMBL" id="BAAAOA010000008">
    <property type="protein sequence ID" value="GAA1750084.1"/>
    <property type="molecule type" value="Genomic_DNA"/>
</dbReference>
<sequence>MSEMIQCVEDNLEVRLIRLGQRRYGHIATHSCEILVLSTSSPRSCREPPEETAGGALACNGLSPRAPRHHRRQYEAVHPSDKARVVSHWHADSNTPLGYFGSRTLSRYELAHYVTLLLTTHSELNRPRAIHEALPLHGARSKRPSRSCVG</sequence>
<accession>A0ABN2K7V4</accession>
<proteinExistence type="predicted"/>
<dbReference type="Proteomes" id="UP001501204">
    <property type="component" value="Unassembled WGS sequence"/>
</dbReference>
<reference evidence="1 2" key="1">
    <citation type="journal article" date="2019" name="Int. J. Syst. Evol. Microbiol.">
        <title>The Global Catalogue of Microorganisms (GCM) 10K type strain sequencing project: providing services to taxonomists for standard genome sequencing and annotation.</title>
        <authorList>
            <consortium name="The Broad Institute Genomics Platform"/>
            <consortium name="The Broad Institute Genome Sequencing Center for Infectious Disease"/>
            <person name="Wu L."/>
            <person name="Ma J."/>
        </authorList>
    </citation>
    <scope>NUCLEOTIDE SEQUENCE [LARGE SCALE GENOMIC DNA]</scope>
    <source>
        <strain evidence="1 2">JCM 14735</strain>
    </source>
</reference>